<gene>
    <name evidence="5" type="ORF">KP509_14G072900</name>
</gene>
<dbReference type="InterPro" id="IPR010908">
    <property type="entry name" value="Longin_dom"/>
</dbReference>
<reference evidence="5" key="1">
    <citation type="submission" date="2021-08" db="EMBL/GenBank/DDBJ databases">
        <title>WGS assembly of Ceratopteris richardii.</title>
        <authorList>
            <person name="Marchant D.B."/>
            <person name="Chen G."/>
            <person name="Jenkins J."/>
            <person name="Shu S."/>
            <person name="Leebens-Mack J."/>
            <person name="Grimwood J."/>
            <person name="Schmutz J."/>
            <person name="Soltis P."/>
            <person name="Soltis D."/>
            <person name="Chen Z.-H."/>
        </authorList>
    </citation>
    <scope>NUCLEOTIDE SEQUENCE</scope>
    <source>
        <strain evidence="5">Whitten #5841</strain>
        <tissue evidence="5">Leaf</tissue>
    </source>
</reference>
<evidence type="ECO:0000313" key="5">
    <source>
        <dbReference type="EMBL" id="KAH7416052.1"/>
    </source>
</evidence>
<dbReference type="Gene3D" id="3.30.450.50">
    <property type="entry name" value="Longin domain"/>
    <property type="match status" value="1"/>
</dbReference>
<evidence type="ECO:0000259" key="4">
    <source>
        <dbReference type="PROSITE" id="PS50859"/>
    </source>
</evidence>
<evidence type="ECO:0000256" key="1">
    <source>
        <dbReference type="ARBA" id="ARBA00004370"/>
    </source>
</evidence>
<dbReference type="PANTHER" id="PTHR47461:SF1">
    <property type="entry name" value="PHYTOLONGIN PHYL1.2"/>
    <property type="match status" value="1"/>
</dbReference>
<dbReference type="CDD" id="cd14824">
    <property type="entry name" value="Longin"/>
    <property type="match status" value="1"/>
</dbReference>
<dbReference type="SUPFAM" id="SSF64356">
    <property type="entry name" value="SNARE-like"/>
    <property type="match status" value="1"/>
</dbReference>
<comment type="subcellular location">
    <subcellularLocation>
        <location evidence="1">Membrane</location>
    </subcellularLocation>
</comment>
<proteinExistence type="inferred from homology"/>
<organism evidence="5 6">
    <name type="scientific">Ceratopteris richardii</name>
    <name type="common">Triangle waterfern</name>
    <dbReference type="NCBI Taxonomy" id="49495"/>
    <lineage>
        <taxon>Eukaryota</taxon>
        <taxon>Viridiplantae</taxon>
        <taxon>Streptophyta</taxon>
        <taxon>Embryophyta</taxon>
        <taxon>Tracheophyta</taxon>
        <taxon>Polypodiopsida</taxon>
        <taxon>Polypodiidae</taxon>
        <taxon>Polypodiales</taxon>
        <taxon>Pteridineae</taxon>
        <taxon>Pteridaceae</taxon>
        <taxon>Parkerioideae</taxon>
        <taxon>Ceratopteris</taxon>
    </lineage>
</organism>
<dbReference type="PANTHER" id="PTHR47461">
    <property type="entry name" value="PHYTOLONGIN PHYL1.2"/>
    <property type="match status" value="1"/>
</dbReference>
<dbReference type="EMBL" id="CM035419">
    <property type="protein sequence ID" value="KAH7416052.1"/>
    <property type="molecule type" value="Genomic_DNA"/>
</dbReference>
<evidence type="ECO:0000313" key="6">
    <source>
        <dbReference type="Proteomes" id="UP000825935"/>
    </source>
</evidence>
<dbReference type="Pfam" id="PF13774">
    <property type="entry name" value="Longin"/>
    <property type="match status" value="1"/>
</dbReference>
<dbReference type="GO" id="GO:0016020">
    <property type="term" value="C:membrane"/>
    <property type="evidence" value="ECO:0007669"/>
    <property type="project" value="UniProtKB-SubCell"/>
</dbReference>
<dbReference type="Proteomes" id="UP000825935">
    <property type="component" value="Chromosome 14"/>
</dbReference>
<dbReference type="PROSITE" id="PS50859">
    <property type="entry name" value="LONGIN"/>
    <property type="match status" value="1"/>
</dbReference>
<keyword evidence="6" id="KW-1185">Reference proteome</keyword>
<evidence type="ECO:0000256" key="2">
    <source>
        <dbReference type="ARBA" id="ARBA00008025"/>
    </source>
</evidence>
<dbReference type="InterPro" id="IPR011012">
    <property type="entry name" value="Longin-like_dom_sf"/>
</dbReference>
<dbReference type="OrthoDB" id="1871923at2759"/>
<sequence length="177" mass="20315">MTSPISLVYYAAVAKDSVILAEYISDGNRDMSTIAISCLKNLPPLHSRFSHTTRQHRFICIMDDVFTHCAILDEALSKEDAFSFLQKNKDAFNSLYMGNSPDSEMSALRDQFLDCEMVQIMQQHALIFVGVPQREKLRMEAELQAERDTEAYNDYMFPPASPLDELSWKAYRWSRGL</sequence>
<dbReference type="SMART" id="SM01270">
    <property type="entry name" value="Longin"/>
    <property type="match status" value="1"/>
</dbReference>
<comment type="similarity">
    <text evidence="2">Belongs to the synaptobrevin family.</text>
</comment>
<dbReference type="AlphaFoldDB" id="A0A8T2TD49"/>
<dbReference type="InterPro" id="IPR044783">
    <property type="entry name" value="PHYL"/>
</dbReference>
<feature type="domain" description="Longin" evidence="4">
    <location>
        <begin position="7"/>
        <end position="96"/>
    </location>
</feature>
<name>A0A8T2TD49_CERRI</name>
<keyword evidence="3" id="KW-0472">Membrane</keyword>
<comment type="caution">
    <text evidence="5">The sequence shown here is derived from an EMBL/GenBank/DDBJ whole genome shotgun (WGS) entry which is preliminary data.</text>
</comment>
<accession>A0A8T2TD49</accession>
<evidence type="ECO:0000256" key="3">
    <source>
        <dbReference type="ARBA" id="ARBA00023136"/>
    </source>
</evidence>
<protein>
    <recommendedName>
        <fullName evidence="4">Longin domain-containing protein</fullName>
    </recommendedName>
</protein>